<dbReference type="AlphaFoldDB" id="A0A4R2TXI1"/>
<dbReference type="InterPro" id="IPR036366">
    <property type="entry name" value="PGBDSf"/>
</dbReference>
<dbReference type="PANTHER" id="PTHR33734">
    <property type="entry name" value="LYSM DOMAIN-CONTAINING GPI-ANCHORED PROTEIN 2"/>
    <property type="match status" value="1"/>
</dbReference>
<dbReference type="OrthoDB" id="9811296at2"/>
<dbReference type="SMART" id="SM00257">
    <property type="entry name" value="LysM"/>
    <property type="match status" value="3"/>
</dbReference>
<keyword evidence="3" id="KW-1185">Reference proteome</keyword>
<dbReference type="CDD" id="cd00118">
    <property type="entry name" value="LysM"/>
    <property type="match status" value="3"/>
</dbReference>
<organism evidence="2 3">
    <name type="scientific">Serpentinicella alkaliphila</name>
    <dbReference type="NCBI Taxonomy" id="1734049"/>
    <lineage>
        <taxon>Bacteria</taxon>
        <taxon>Bacillati</taxon>
        <taxon>Bacillota</taxon>
        <taxon>Clostridia</taxon>
        <taxon>Peptostreptococcales</taxon>
        <taxon>Natronincolaceae</taxon>
        <taxon>Serpentinicella</taxon>
    </lineage>
</organism>
<dbReference type="Gene3D" id="1.10.101.10">
    <property type="entry name" value="PGBD-like superfamily/PGBD"/>
    <property type="match status" value="1"/>
</dbReference>
<dbReference type="PROSITE" id="PS51782">
    <property type="entry name" value="LYSM"/>
    <property type="match status" value="3"/>
</dbReference>
<dbReference type="SUPFAM" id="SSF54106">
    <property type="entry name" value="LysM domain"/>
    <property type="match status" value="3"/>
</dbReference>
<sequence length="259" mass="27525">MFYYYNQVPCPPGTTPYMIMAGDTYYRLAIRFNTTVEAIIAANPGVNPNMLMIGQRICIPTATPPTTCPAGTTPYTIRAGDTFYSIARRYNISLDALLAANPGVDPDRLFIGQVICIPGTTPPPPPTPCPTLRRGSTGPDVRRLQQLLTSAGFSPGAIDGIFGARTEAAVIAFQTSKGLTPDGIVGVRTWTALGVNCGVTPPPTPTCPAGTVAYTIRSGDTFFNLAARYNTTVEAIQRANPTVDPNRLQIGQVICIPTA</sequence>
<name>A0A4R2TXI1_9FIRM</name>
<reference evidence="2 3" key="1">
    <citation type="submission" date="2019-03" db="EMBL/GenBank/DDBJ databases">
        <title>Genomic Encyclopedia of Type Strains, Phase IV (KMG-IV): sequencing the most valuable type-strain genomes for metagenomic binning, comparative biology and taxonomic classification.</title>
        <authorList>
            <person name="Goeker M."/>
        </authorList>
    </citation>
    <scope>NUCLEOTIDE SEQUENCE [LARGE SCALE GENOMIC DNA]</scope>
    <source>
        <strain evidence="2 3">DSM 100013</strain>
    </source>
</reference>
<dbReference type="InterPro" id="IPR036365">
    <property type="entry name" value="PGBD-like_sf"/>
</dbReference>
<feature type="domain" description="LysM" evidence="1">
    <location>
        <begin position="15"/>
        <end position="59"/>
    </location>
</feature>
<comment type="caution">
    <text evidence="2">The sequence shown here is derived from an EMBL/GenBank/DDBJ whole genome shotgun (WGS) entry which is preliminary data.</text>
</comment>
<evidence type="ECO:0000259" key="1">
    <source>
        <dbReference type="PROSITE" id="PS51782"/>
    </source>
</evidence>
<dbReference type="EMBL" id="SLYC01000001">
    <property type="protein sequence ID" value="TCQ07926.1"/>
    <property type="molecule type" value="Genomic_DNA"/>
</dbReference>
<dbReference type="SUPFAM" id="SSF47090">
    <property type="entry name" value="PGBD-like"/>
    <property type="match status" value="1"/>
</dbReference>
<protein>
    <submittedName>
        <fullName evidence="2">LysM repeat protein</fullName>
    </submittedName>
</protein>
<feature type="domain" description="LysM" evidence="1">
    <location>
        <begin position="73"/>
        <end position="117"/>
    </location>
</feature>
<evidence type="ECO:0000313" key="3">
    <source>
        <dbReference type="Proteomes" id="UP000295504"/>
    </source>
</evidence>
<dbReference type="RefSeq" id="WP_132847108.1">
    <property type="nucleotide sequence ID" value="NZ_CP058648.1"/>
</dbReference>
<accession>A0A4R2TXI1</accession>
<evidence type="ECO:0000313" key="2">
    <source>
        <dbReference type="EMBL" id="TCQ07926.1"/>
    </source>
</evidence>
<dbReference type="InterPro" id="IPR036779">
    <property type="entry name" value="LysM_dom_sf"/>
</dbReference>
<dbReference type="PANTHER" id="PTHR33734:SF22">
    <property type="entry name" value="MEMBRANE-BOUND LYTIC MUREIN TRANSGLYCOSYLASE D"/>
    <property type="match status" value="1"/>
</dbReference>
<dbReference type="InterPro" id="IPR018392">
    <property type="entry name" value="LysM"/>
</dbReference>
<dbReference type="Pfam" id="PF01471">
    <property type="entry name" value="PG_binding_1"/>
    <property type="match status" value="1"/>
</dbReference>
<dbReference type="Proteomes" id="UP000295504">
    <property type="component" value="Unassembled WGS sequence"/>
</dbReference>
<feature type="domain" description="LysM" evidence="1">
    <location>
        <begin position="212"/>
        <end position="256"/>
    </location>
</feature>
<proteinExistence type="predicted"/>
<gene>
    <name evidence="2" type="ORF">EDD79_10019</name>
</gene>
<dbReference type="InterPro" id="IPR002477">
    <property type="entry name" value="Peptidoglycan-bd-like"/>
</dbReference>
<dbReference type="Pfam" id="PF01476">
    <property type="entry name" value="LysM"/>
    <property type="match status" value="3"/>
</dbReference>
<dbReference type="Gene3D" id="3.10.350.10">
    <property type="entry name" value="LysM domain"/>
    <property type="match status" value="3"/>
</dbReference>